<evidence type="ECO:0000256" key="2">
    <source>
        <dbReference type="RuleBase" id="RU363055"/>
    </source>
</evidence>
<dbReference type="GO" id="GO:0000139">
    <property type="term" value="C:Golgi membrane"/>
    <property type="evidence" value="ECO:0007669"/>
    <property type="project" value="UniProtKB-SubCell"/>
</dbReference>
<keyword evidence="2" id="KW-0333">Golgi apparatus</keyword>
<reference evidence="5" key="1">
    <citation type="submission" date="2020-06" db="EMBL/GenBank/DDBJ databases">
        <title>WGS assembly of Ceratodon purpureus strain R40.</title>
        <authorList>
            <person name="Carey S.B."/>
            <person name="Jenkins J."/>
            <person name="Shu S."/>
            <person name="Lovell J.T."/>
            <person name="Sreedasyam A."/>
            <person name="Maumus F."/>
            <person name="Tiley G.P."/>
            <person name="Fernandez-Pozo N."/>
            <person name="Barry K."/>
            <person name="Chen C."/>
            <person name="Wang M."/>
            <person name="Lipzen A."/>
            <person name="Daum C."/>
            <person name="Saski C.A."/>
            <person name="Payton A.C."/>
            <person name="Mcbreen J.C."/>
            <person name="Conrad R.E."/>
            <person name="Kollar L.M."/>
            <person name="Olsson S."/>
            <person name="Huttunen S."/>
            <person name="Landis J.B."/>
            <person name="Wickett N.J."/>
            <person name="Johnson M.G."/>
            <person name="Rensing S.A."/>
            <person name="Grimwood J."/>
            <person name="Schmutz J."/>
            <person name="Mcdaniel S.F."/>
        </authorList>
    </citation>
    <scope>NUCLEOTIDE SEQUENCE</scope>
    <source>
        <strain evidence="5">R40</strain>
    </source>
</reference>
<keyword evidence="6" id="KW-1185">Reference proteome</keyword>
<dbReference type="AlphaFoldDB" id="A0A8T0IFC0"/>
<dbReference type="GO" id="GO:0052636">
    <property type="term" value="F:arabinosyltransferase activity"/>
    <property type="evidence" value="ECO:0007669"/>
    <property type="project" value="TreeGrafter"/>
</dbReference>
<dbReference type="PANTHER" id="PTHR46936:SF1">
    <property type="entry name" value="ARABINOSYLTRANSFERASE XEG113"/>
    <property type="match status" value="1"/>
</dbReference>
<dbReference type="SUPFAM" id="SSF53448">
    <property type="entry name" value="Nucleotide-diphospho-sugar transferases"/>
    <property type="match status" value="1"/>
</dbReference>
<dbReference type="PANTHER" id="PTHR46936">
    <property type="entry name" value="ARABINOSYLTRANSFERASE XEG113"/>
    <property type="match status" value="1"/>
</dbReference>
<accession>A0A8T0IFC0</accession>
<keyword evidence="2" id="KW-0735">Signal-anchor</keyword>
<dbReference type="Proteomes" id="UP000822688">
    <property type="component" value="Chromosome 4"/>
</dbReference>
<evidence type="ECO:0000259" key="4">
    <source>
        <dbReference type="Pfam" id="PF03407"/>
    </source>
</evidence>
<dbReference type="Pfam" id="PF03407">
    <property type="entry name" value="Nucleotid_trans"/>
    <property type="match status" value="1"/>
</dbReference>
<proteinExistence type="inferred from homology"/>
<comment type="subcellular location">
    <subcellularLocation>
        <location evidence="2">Golgi apparatus membrane</location>
        <topology evidence="2">Single-pass type II membrane protein</topology>
    </subcellularLocation>
</comment>
<comment type="similarity">
    <text evidence="1 2">Belongs to the glycosyltransferase 77 family.</text>
</comment>
<gene>
    <name evidence="5" type="ORF">KC19_4G262400</name>
</gene>
<feature type="region of interest" description="Disordered" evidence="3">
    <location>
        <begin position="54"/>
        <end position="96"/>
    </location>
</feature>
<comment type="caution">
    <text evidence="5">The sequence shown here is derived from an EMBL/GenBank/DDBJ whole genome shotgun (WGS) entry which is preliminary data.</text>
</comment>
<dbReference type="InterPro" id="IPR005069">
    <property type="entry name" value="Nucl-diP-sugar_transferase"/>
</dbReference>
<keyword evidence="2" id="KW-0812">Transmembrane</keyword>
<keyword evidence="2" id="KW-0328">Glycosyltransferase</keyword>
<evidence type="ECO:0000256" key="1">
    <source>
        <dbReference type="ARBA" id="ARBA00007033"/>
    </source>
</evidence>
<feature type="domain" description="Nucleotide-diphospho-sugar transferase" evidence="4">
    <location>
        <begin position="164"/>
        <end position="387"/>
    </location>
</feature>
<sequence>MKPLTVCIQLCAVVVVLGLSYYLGRPLYYDSLVKSQDAASQSIAGLLSDARLGRKGGGVPPGDVVSEIQKQPGEETGTKNDRAGQQSKPGENGESHFGSYSVLRQPIWTVPPVGSEMPPLEAFALTKEMIEFRAKKKAIAVTFANYAFMDFVTNWVRHLTDFEVTNILVGAMDTKILEALFWKGVPVFDMRSGMETIDVGWGTPKFHKMGREKVILINAFLAEGYEILMCDTDVVFLQDPFPYFERFPDADILTSSDEVVNSVEDDKLENWEKSWGAYNIGIFFWRPTAVAKELAKEWLQLLHSDDLIWDQNGFNDLARNKTGPSVGEDGLFWAYRHNLKMGILPVSLFCSGHTYFIQELYKKLDLVPYAVHTTFQFGGTEGKRHRLREAKLFYDPPEYFDTPGGYIKFKTFIPPSLLFGGQHTVQSHFDLVNFQLIQIRTALAVASALNRTLIMPHVWGRFDRIWYGHPGKLVGTKTSQPLLVPLDHVFEVNRMVDVLPEAEFGPQIGIREYSFLDNPLLDNKVKKSVLKVKFCNRTSTDCSPTNKASSGVFKLPKNSTDEELTANLELFNKYKILEFTTATDVFGGFTDTERANKFKRRIKSYTGIWCCVMDKIPGHIWYDIYWDQKPNWKPLPPATRADDHQPD</sequence>
<evidence type="ECO:0000256" key="3">
    <source>
        <dbReference type="SAM" id="MobiDB-lite"/>
    </source>
</evidence>
<dbReference type="EC" id="2.4.2.-" evidence="2"/>
<dbReference type="GO" id="GO:0052325">
    <property type="term" value="P:cell wall pectin biosynthetic process"/>
    <property type="evidence" value="ECO:0007669"/>
    <property type="project" value="TreeGrafter"/>
</dbReference>
<feature type="compositionally biased region" description="Basic and acidic residues" evidence="3">
    <location>
        <begin position="72"/>
        <end position="82"/>
    </location>
</feature>
<name>A0A8T0IFC0_CERPU</name>
<organism evidence="5 6">
    <name type="scientific">Ceratodon purpureus</name>
    <name type="common">Fire moss</name>
    <name type="synonym">Dicranum purpureum</name>
    <dbReference type="NCBI Taxonomy" id="3225"/>
    <lineage>
        <taxon>Eukaryota</taxon>
        <taxon>Viridiplantae</taxon>
        <taxon>Streptophyta</taxon>
        <taxon>Embryophyta</taxon>
        <taxon>Bryophyta</taxon>
        <taxon>Bryophytina</taxon>
        <taxon>Bryopsida</taxon>
        <taxon>Dicranidae</taxon>
        <taxon>Pseudoditrichales</taxon>
        <taxon>Ditrichaceae</taxon>
        <taxon>Ceratodon</taxon>
    </lineage>
</organism>
<keyword evidence="2" id="KW-0808">Transferase</keyword>
<dbReference type="InterPro" id="IPR053250">
    <property type="entry name" value="Glycosyltransferase_77"/>
</dbReference>
<dbReference type="EMBL" id="CM026424">
    <property type="protein sequence ID" value="KAG0581576.1"/>
    <property type="molecule type" value="Genomic_DNA"/>
</dbReference>
<dbReference type="InterPro" id="IPR029044">
    <property type="entry name" value="Nucleotide-diphossugar_trans"/>
</dbReference>
<protein>
    <recommendedName>
        <fullName evidence="2">Glycosyltransferase</fullName>
        <ecNumber evidence="2">2.4.2.-</ecNumber>
    </recommendedName>
</protein>
<evidence type="ECO:0000313" key="6">
    <source>
        <dbReference type="Proteomes" id="UP000822688"/>
    </source>
</evidence>
<keyword evidence="2" id="KW-0961">Cell wall biogenesis/degradation</keyword>
<evidence type="ECO:0000313" key="5">
    <source>
        <dbReference type="EMBL" id="KAG0581576.1"/>
    </source>
</evidence>